<feature type="compositionally biased region" description="Acidic residues" evidence="1">
    <location>
        <begin position="506"/>
        <end position="517"/>
    </location>
</feature>
<keyword evidence="2" id="KW-1133">Transmembrane helix</keyword>
<organism evidence="3 4">
    <name type="scientific">Suillus fuscotomentosus</name>
    <dbReference type="NCBI Taxonomy" id="1912939"/>
    <lineage>
        <taxon>Eukaryota</taxon>
        <taxon>Fungi</taxon>
        <taxon>Dikarya</taxon>
        <taxon>Basidiomycota</taxon>
        <taxon>Agaricomycotina</taxon>
        <taxon>Agaricomycetes</taxon>
        <taxon>Agaricomycetidae</taxon>
        <taxon>Boletales</taxon>
        <taxon>Suillineae</taxon>
        <taxon>Suillaceae</taxon>
        <taxon>Suillus</taxon>
    </lineage>
</organism>
<comment type="caution">
    <text evidence="3">The sequence shown here is derived from an EMBL/GenBank/DDBJ whole genome shotgun (WGS) entry which is preliminary data.</text>
</comment>
<dbReference type="EMBL" id="JABBWK010000001">
    <property type="protein sequence ID" value="KAG1908563.1"/>
    <property type="molecule type" value="Genomic_DNA"/>
</dbReference>
<keyword evidence="2" id="KW-0472">Membrane</keyword>
<feature type="compositionally biased region" description="Basic residues" evidence="1">
    <location>
        <begin position="8"/>
        <end position="17"/>
    </location>
</feature>
<gene>
    <name evidence="3" type="ORF">F5891DRAFT_1180085</name>
</gene>
<feature type="region of interest" description="Disordered" evidence="1">
    <location>
        <begin position="1"/>
        <end position="70"/>
    </location>
</feature>
<feature type="region of interest" description="Disordered" evidence="1">
    <location>
        <begin position="490"/>
        <end position="517"/>
    </location>
</feature>
<accession>A0AAD4HTR8</accession>
<feature type="compositionally biased region" description="Low complexity" evidence="1">
    <location>
        <begin position="191"/>
        <end position="204"/>
    </location>
</feature>
<proteinExistence type="predicted"/>
<keyword evidence="2" id="KW-0812">Transmembrane</keyword>
<feature type="compositionally biased region" description="Polar residues" evidence="1">
    <location>
        <begin position="108"/>
        <end position="133"/>
    </location>
</feature>
<feature type="compositionally biased region" description="Low complexity" evidence="1">
    <location>
        <begin position="55"/>
        <end position="70"/>
    </location>
</feature>
<dbReference type="AlphaFoldDB" id="A0AAD4HTR8"/>
<reference evidence="3" key="1">
    <citation type="journal article" date="2020" name="New Phytol.">
        <title>Comparative genomics reveals dynamic genome evolution in host specialist ectomycorrhizal fungi.</title>
        <authorList>
            <person name="Lofgren L.A."/>
            <person name="Nguyen N.H."/>
            <person name="Vilgalys R."/>
            <person name="Ruytinx J."/>
            <person name="Liao H.L."/>
            <person name="Branco S."/>
            <person name="Kuo A."/>
            <person name="LaButti K."/>
            <person name="Lipzen A."/>
            <person name="Andreopoulos W."/>
            <person name="Pangilinan J."/>
            <person name="Riley R."/>
            <person name="Hundley H."/>
            <person name="Na H."/>
            <person name="Barry K."/>
            <person name="Grigoriev I.V."/>
            <person name="Stajich J.E."/>
            <person name="Kennedy P.G."/>
        </authorList>
    </citation>
    <scope>NUCLEOTIDE SEQUENCE</scope>
    <source>
        <strain evidence="3">FC203</strain>
    </source>
</reference>
<feature type="transmembrane region" description="Helical" evidence="2">
    <location>
        <begin position="441"/>
        <end position="461"/>
    </location>
</feature>
<dbReference type="RefSeq" id="XP_041234138.1">
    <property type="nucleotide sequence ID" value="XM_041365872.1"/>
</dbReference>
<evidence type="ECO:0000256" key="2">
    <source>
        <dbReference type="SAM" id="Phobius"/>
    </source>
</evidence>
<feature type="region of interest" description="Disordered" evidence="1">
    <location>
        <begin position="83"/>
        <end position="205"/>
    </location>
</feature>
<dbReference type="GeneID" id="64660170"/>
<name>A0AAD4HTR8_9AGAM</name>
<protein>
    <submittedName>
        <fullName evidence="3">Uncharacterized protein</fullName>
    </submittedName>
</protein>
<keyword evidence="4" id="KW-1185">Reference proteome</keyword>
<evidence type="ECO:0000256" key="1">
    <source>
        <dbReference type="SAM" id="MobiDB-lite"/>
    </source>
</evidence>
<evidence type="ECO:0000313" key="4">
    <source>
        <dbReference type="Proteomes" id="UP001195769"/>
    </source>
</evidence>
<sequence>MPSERGPQRKTKAKVPKPPRGSGLNPSGEPASGQLHIPTEQPRMSQFNFDAHAASGGVPTPISSGSTSSYGWSMQNTDFDGRFPHGQYYGASSSEGPSQGSSYGPLPQGSNHDFPSSTPLQGTGTSMSASEMTLIQRGEIPPTDVMHTMGPPRETTRRARRAMPPTPRMVPYPAIRPQGNTQSLPSAVEDSTSQSVTSSTPQPTRIKLSDDIIGQSMKTATHLVTRELFGEQAMAIDKATKKIMLNKVIWDSVPRCFAPNATFEDFISNKHRKDVANALSSTRGKFAEYARKGVFHAYRLFPPLHIAVPAITYRKRLIEKITQDGDGLAFMHVYSFDQNGQVEIKAKFQNVFIMCNVIRFVWQGLHQEFLGETEEQQIENLKFMWALAGAATFCSLNEQFEVQVKVDSFGGMGSNRKFLYILSAMNNLSGDERWSPPSITIMQLSFIFTTLVSFVAIVAAYPTPNLGTKRTSLARREGLDFDLTHYLNARTPDDISNPPKFKGPDDPDDPDEPNYFD</sequence>
<feature type="compositionally biased region" description="Low complexity" evidence="1">
    <location>
        <begin position="90"/>
        <end position="104"/>
    </location>
</feature>
<dbReference type="Proteomes" id="UP001195769">
    <property type="component" value="Unassembled WGS sequence"/>
</dbReference>
<evidence type="ECO:0000313" key="3">
    <source>
        <dbReference type="EMBL" id="KAG1908563.1"/>
    </source>
</evidence>